<organism evidence="2">
    <name type="scientific">Leifsonia sp. NPDC080035</name>
    <dbReference type="NCBI Taxonomy" id="3143936"/>
    <lineage>
        <taxon>Bacteria</taxon>
        <taxon>Bacillati</taxon>
        <taxon>Actinomycetota</taxon>
        <taxon>Actinomycetes</taxon>
        <taxon>Micrococcales</taxon>
        <taxon>Microbacteriaceae</taxon>
        <taxon>Leifsonia</taxon>
    </lineage>
</organism>
<sequence length="148" mass="15382">MIVLEHAGGCARVTGGESMAGERVVRRARYFAPLGALLGIAVFLFGALPTGVGGYVSFGSVVLISVVTRLTYDPAGRPLGRPWSRAALVYQIVLCAFVVAAIVLTFVVPRTADGVWIAALLGLGCFVGVLVGTWIPDAPRPRAEVSAG</sequence>
<accession>A0AAU7GHA0</accession>
<protein>
    <submittedName>
        <fullName evidence="2">Uncharacterized protein</fullName>
    </submittedName>
</protein>
<feature type="transmembrane region" description="Helical" evidence="1">
    <location>
        <begin position="114"/>
        <end position="135"/>
    </location>
</feature>
<dbReference type="EMBL" id="CP157390">
    <property type="protein sequence ID" value="XBM50127.1"/>
    <property type="molecule type" value="Genomic_DNA"/>
</dbReference>
<evidence type="ECO:0000313" key="2">
    <source>
        <dbReference type="EMBL" id="XBM50127.1"/>
    </source>
</evidence>
<feature type="transmembrane region" description="Helical" evidence="1">
    <location>
        <begin position="30"/>
        <end position="48"/>
    </location>
</feature>
<evidence type="ECO:0000256" key="1">
    <source>
        <dbReference type="SAM" id="Phobius"/>
    </source>
</evidence>
<keyword evidence="1" id="KW-1133">Transmembrane helix</keyword>
<keyword evidence="1" id="KW-0472">Membrane</keyword>
<dbReference type="RefSeq" id="WP_348790037.1">
    <property type="nucleotide sequence ID" value="NZ_CP157390.1"/>
</dbReference>
<proteinExistence type="predicted"/>
<feature type="transmembrane region" description="Helical" evidence="1">
    <location>
        <begin position="88"/>
        <end position="108"/>
    </location>
</feature>
<name>A0AAU7GHA0_9MICO</name>
<dbReference type="AlphaFoldDB" id="A0AAU7GHA0"/>
<gene>
    <name evidence="2" type="ORF">AAME72_09695</name>
</gene>
<reference evidence="2" key="1">
    <citation type="submission" date="2024-05" db="EMBL/GenBank/DDBJ databases">
        <title>The Natural Products Discovery Center: Release of the First 8490 Sequenced Strains for Exploring Actinobacteria Biosynthetic Diversity.</title>
        <authorList>
            <person name="Kalkreuter E."/>
            <person name="Kautsar S.A."/>
            <person name="Yang D."/>
            <person name="Bader C.D."/>
            <person name="Teijaro C.N."/>
            <person name="Fluegel L."/>
            <person name="Davis C.M."/>
            <person name="Simpson J.R."/>
            <person name="Lauterbach L."/>
            <person name="Steele A.D."/>
            <person name="Gui C."/>
            <person name="Meng S."/>
            <person name="Li G."/>
            <person name="Viehrig K."/>
            <person name="Ye F."/>
            <person name="Su P."/>
            <person name="Kiefer A.F."/>
            <person name="Nichols A."/>
            <person name="Cepeda A.J."/>
            <person name="Yan W."/>
            <person name="Fan B."/>
            <person name="Jiang Y."/>
            <person name="Adhikari A."/>
            <person name="Zheng C.-J."/>
            <person name="Schuster L."/>
            <person name="Cowan T.M."/>
            <person name="Smanski M.J."/>
            <person name="Chevrette M.G."/>
            <person name="de Carvalho L.P.S."/>
            <person name="Shen B."/>
        </authorList>
    </citation>
    <scope>NUCLEOTIDE SEQUENCE</scope>
    <source>
        <strain evidence="2">NPDC080035</strain>
    </source>
</reference>
<keyword evidence="1" id="KW-0812">Transmembrane</keyword>